<reference evidence="2 3" key="1">
    <citation type="journal article" date="2019" name="Nat. Ecol. Evol.">
        <title>Megaphylogeny resolves global patterns of mushroom evolution.</title>
        <authorList>
            <person name="Varga T."/>
            <person name="Krizsan K."/>
            <person name="Foldi C."/>
            <person name="Dima B."/>
            <person name="Sanchez-Garcia M."/>
            <person name="Sanchez-Ramirez S."/>
            <person name="Szollosi G.J."/>
            <person name="Szarkandi J.G."/>
            <person name="Papp V."/>
            <person name="Albert L."/>
            <person name="Andreopoulos W."/>
            <person name="Angelini C."/>
            <person name="Antonin V."/>
            <person name="Barry K.W."/>
            <person name="Bougher N.L."/>
            <person name="Buchanan P."/>
            <person name="Buyck B."/>
            <person name="Bense V."/>
            <person name="Catcheside P."/>
            <person name="Chovatia M."/>
            <person name="Cooper J."/>
            <person name="Damon W."/>
            <person name="Desjardin D."/>
            <person name="Finy P."/>
            <person name="Geml J."/>
            <person name="Haridas S."/>
            <person name="Hughes K."/>
            <person name="Justo A."/>
            <person name="Karasinski D."/>
            <person name="Kautmanova I."/>
            <person name="Kiss B."/>
            <person name="Kocsube S."/>
            <person name="Kotiranta H."/>
            <person name="LaButti K.M."/>
            <person name="Lechner B.E."/>
            <person name="Liimatainen K."/>
            <person name="Lipzen A."/>
            <person name="Lukacs Z."/>
            <person name="Mihaltcheva S."/>
            <person name="Morgado L.N."/>
            <person name="Niskanen T."/>
            <person name="Noordeloos M.E."/>
            <person name="Ohm R.A."/>
            <person name="Ortiz-Santana B."/>
            <person name="Ovrebo C."/>
            <person name="Racz N."/>
            <person name="Riley R."/>
            <person name="Savchenko A."/>
            <person name="Shiryaev A."/>
            <person name="Soop K."/>
            <person name="Spirin V."/>
            <person name="Szebenyi C."/>
            <person name="Tomsovsky M."/>
            <person name="Tulloss R.E."/>
            <person name="Uehling J."/>
            <person name="Grigoriev I.V."/>
            <person name="Vagvolgyi C."/>
            <person name="Papp T."/>
            <person name="Martin F.M."/>
            <person name="Miettinen O."/>
            <person name="Hibbett D.S."/>
            <person name="Nagy L.G."/>
        </authorList>
    </citation>
    <scope>NUCLEOTIDE SEQUENCE [LARGE SCALE GENOMIC DNA]</scope>
    <source>
        <strain evidence="2 3">FP101781</strain>
    </source>
</reference>
<dbReference type="Gene3D" id="3.90.25.10">
    <property type="entry name" value="UDP-galactose 4-epimerase, domain 1"/>
    <property type="match status" value="1"/>
</dbReference>
<dbReference type="InterPro" id="IPR016040">
    <property type="entry name" value="NAD(P)-bd_dom"/>
</dbReference>
<dbReference type="PANTHER" id="PTHR43162:SF1">
    <property type="entry name" value="PRESTALK A DIFFERENTIATION PROTEIN A"/>
    <property type="match status" value="1"/>
</dbReference>
<comment type="caution">
    <text evidence="2">The sequence shown here is derived from an EMBL/GenBank/DDBJ whole genome shotgun (WGS) entry which is preliminary data.</text>
</comment>
<dbReference type="SUPFAM" id="SSF51735">
    <property type="entry name" value="NAD(P)-binding Rossmann-fold domains"/>
    <property type="match status" value="1"/>
</dbReference>
<dbReference type="OrthoDB" id="419598at2759"/>
<dbReference type="STRING" id="71717.A0A4Y7TRK3"/>
<gene>
    <name evidence="2" type="ORF">FA13DRAFT_1787153</name>
</gene>
<dbReference type="PANTHER" id="PTHR43162">
    <property type="match status" value="1"/>
</dbReference>
<dbReference type="AlphaFoldDB" id="A0A4Y7TRK3"/>
<evidence type="ECO:0000313" key="2">
    <source>
        <dbReference type="EMBL" id="TEB36815.1"/>
    </source>
</evidence>
<feature type="domain" description="NAD(P)-binding" evidence="1">
    <location>
        <begin position="7"/>
        <end position="182"/>
    </location>
</feature>
<dbReference type="InterPro" id="IPR051604">
    <property type="entry name" value="Ergot_Alk_Oxidoreductase"/>
</dbReference>
<accession>A0A4Y7TRK3</accession>
<organism evidence="2 3">
    <name type="scientific">Coprinellus micaceus</name>
    <name type="common">Glistening ink-cap mushroom</name>
    <name type="synonym">Coprinus micaceus</name>
    <dbReference type="NCBI Taxonomy" id="71717"/>
    <lineage>
        <taxon>Eukaryota</taxon>
        <taxon>Fungi</taxon>
        <taxon>Dikarya</taxon>
        <taxon>Basidiomycota</taxon>
        <taxon>Agaricomycotina</taxon>
        <taxon>Agaricomycetes</taxon>
        <taxon>Agaricomycetidae</taxon>
        <taxon>Agaricales</taxon>
        <taxon>Agaricineae</taxon>
        <taxon>Psathyrellaceae</taxon>
        <taxon>Coprinellus</taxon>
    </lineage>
</organism>
<name>A0A4Y7TRK3_COPMI</name>
<evidence type="ECO:0000313" key="3">
    <source>
        <dbReference type="Proteomes" id="UP000298030"/>
    </source>
</evidence>
<proteinExistence type="predicted"/>
<dbReference type="Pfam" id="PF13460">
    <property type="entry name" value="NAD_binding_10"/>
    <property type="match status" value="1"/>
</dbReference>
<dbReference type="EMBL" id="QPFP01000005">
    <property type="protein sequence ID" value="TEB36815.1"/>
    <property type="molecule type" value="Genomic_DNA"/>
</dbReference>
<sequence length="283" mass="30855">MATLITGGGSQIGLRLFELLGEAGKPVIFASRSGSRLPAGVPSVKFDWEDPTTFEAPFALGQQIDYVYILAPNTSDPLTPVKPFIDLAVAKGVKRFVLLSGAGAEADVGPKAQHVGKVQTYLHDKGLDYVALRPTWFTENLYRLYGPDIKGKSLIENVVEKGPISFIAVEDIAQTAFKAITDVESLPTREPILVGPERVSYQDVAASFSKALGREIKYNIISIEEKVQQYVQFGRPEQLAHLLVAIEKELDDGSDGRLVADPRALKGKVGVSEWIEKNKALFS</sequence>
<dbReference type="Gene3D" id="3.40.50.720">
    <property type="entry name" value="NAD(P)-binding Rossmann-like Domain"/>
    <property type="match status" value="1"/>
</dbReference>
<dbReference type="InterPro" id="IPR036291">
    <property type="entry name" value="NAD(P)-bd_dom_sf"/>
</dbReference>
<keyword evidence="3" id="KW-1185">Reference proteome</keyword>
<evidence type="ECO:0000259" key="1">
    <source>
        <dbReference type="Pfam" id="PF13460"/>
    </source>
</evidence>
<dbReference type="Proteomes" id="UP000298030">
    <property type="component" value="Unassembled WGS sequence"/>
</dbReference>
<protein>
    <submittedName>
        <fullName evidence="2">Ergot alkaloid A</fullName>
    </submittedName>
</protein>